<dbReference type="Pfam" id="PF00072">
    <property type="entry name" value="Response_reg"/>
    <property type="match status" value="1"/>
</dbReference>
<dbReference type="Gene3D" id="1.20.120.160">
    <property type="entry name" value="HPT domain"/>
    <property type="match status" value="1"/>
</dbReference>
<dbReference type="GO" id="GO:0005886">
    <property type="term" value="C:plasma membrane"/>
    <property type="evidence" value="ECO:0007669"/>
    <property type="project" value="UniProtKB-SubCell"/>
</dbReference>
<dbReference type="SUPFAM" id="SSF47226">
    <property type="entry name" value="Histidine-containing phosphotransfer domain, HPT domain"/>
    <property type="match status" value="1"/>
</dbReference>
<dbReference type="FunFam" id="3.30.565.10:FF:000006">
    <property type="entry name" value="Sensor histidine kinase WalK"/>
    <property type="match status" value="1"/>
</dbReference>
<feature type="modified residue" description="Phosphohistidine" evidence="14">
    <location>
        <position position="761"/>
    </location>
</feature>
<dbReference type="Gene3D" id="1.10.287.130">
    <property type="match status" value="1"/>
</dbReference>
<evidence type="ECO:0000256" key="16">
    <source>
        <dbReference type="SAM" id="Phobius"/>
    </source>
</evidence>
<dbReference type="InterPro" id="IPR004358">
    <property type="entry name" value="Sig_transdc_His_kin-like_C"/>
</dbReference>
<reference evidence="21 22" key="1">
    <citation type="submission" date="2015-09" db="EMBL/GenBank/DDBJ databases">
        <authorList>
            <consortium name="Swine Surveillance"/>
        </authorList>
    </citation>
    <scope>NUCLEOTIDE SEQUENCE [LARGE SCALE GENOMIC DNA]</scope>
    <source>
        <strain evidence="21 22">CECT 7557</strain>
    </source>
</reference>
<keyword evidence="4" id="KW-1003">Cell membrane</keyword>
<dbReference type="Gene3D" id="3.40.50.2300">
    <property type="match status" value="1"/>
</dbReference>
<comment type="subcellular location">
    <subcellularLocation>
        <location evidence="2">Cell inner membrane</location>
        <topology evidence="2">Multi-pass membrane protein</topology>
    </subcellularLocation>
</comment>
<dbReference type="SMART" id="SM00388">
    <property type="entry name" value="HisKA"/>
    <property type="match status" value="1"/>
</dbReference>
<feature type="transmembrane region" description="Helical" evidence="16">
    <location>
        <begin position="156"/>
        <end position="182"/>
    </location>
</feature>
<dbReference type="GO" id="GO:0006355">
    <property type="term" value="P:regulation of DNA-templated transcription"/>
    <property type="evidence" value="ECO:0007669"/>
    <property type="project" value="InterPro"/>
</dbReference>
<dbReference type="GO" id="GO:0000155">
    <property type="term" value="F:phosphorelay sensor kinase activity"/>
    <property type="evidence" value="ECO:0007669"/>
    <property type="project" value="InterPro"/>
</dbReference>
<dbReference type="AlphaFoldDB" id="A0A0P1G052"/>
<dbReference type="InterPro" id="IPR003661">
    <property type="entry name" value="HisK_dim/P_dom"/>
</dbReference>
<evidence type="ECO:0000259" key="20">
    <source>
        <dbReference type="PROSITE" id="PS50894"/>
    </source>
</evidence>
<dbReference type="SUPFAM" id="SSF47384">
    <property type="entry name" value="Homodimeric domain of signal transducing histidine kinase"/>
    <property type="match status" value="1"/>
</dbReference>
<evidence type="ECO:0000313" key="22">
    <source>
        <dbReference type="Proteomes" id="UP000052022"/>
    </source>
</evidence>
<evidence type="ECO:0000256" key="2">
    <source>
        <dbReference type="ARBA" id="ARBA00004429"/>
    </source>
</evidence>
<dbReference type="CDD" id="cd00130">
    <property type="entry name" value="PAS"/>
    <property type="match status" value="1"/>
</dbReference>
<dbReference type="STRING" id="928856.SAMN04488049_104379"/>
<evidence type="ECO:0000256" key="8">
    <source>
        <dbReference type="ARBA" id="ARBA00022692"/>
    </source>
</evidence>
<dbReference type="InterPro" id="IPR035965">
    <property type="entry name" value="PAS-like_dom_sf"/>
</dbReference>
<feature type="modified residue" description="4-aspartylphosphate" evidence="15">
    <location>
        <position position="626"/>
    </location>
</feature>
<evidence type="ECO:0000259" key="18">
    <source>
        <dbReference type="PROSITE" id="PS50110"/>
    </source>
</evidence>
<evidence type="ECO:0000256" key="5">
    <source>
        <dbReference type="ARBA" id="ARBA00022519"/>
    </source>
</evidence>
<feature type="domain" description="PAS" evidence="19">
    <location>
        <begin position="195"/>
        <end position="248"/>
    </location>
</feature>
<keyword evidence="12" id="KW-0902">Two-component regulatory system</keyword>
<dbReference type="InterPro" id="IPR036097">
    <property type="entry name" value="HisK_dim/P_sf"/>
</dbReference>
<dbReference type="InterPro" id="IPR000014">
    <property type="entry name" value="PAS"/>
</dbReference>
<keyword evidence="8 16" id="KW-0812">Transmembrane</keyword>
<keyword evidence="5" id="KW-0997">Cell inner membrane</keyword>
<dbReference type="Proteomes" id="UP000052022">
    <property type="component" value="Unassembled WGS sequence"/>
</dbReference>
<name>A0A0P1G052_9RHOB</name>
<dbReference type="EMBL" id="CYSD01000007">
    <property type="protein sequence ID" value="CUH75083.1"/>
    <property type="molecule type" value="Genomic_DNA"/>
</dbReference>
<dbReference type="PROSITE" id="PS50110">
    <property type="entry name" value="RESPONSE_REGULATORY"/>
    <property type="match status" value="1"/>
</dbReference>
<dbReference type="InterPro" id="IPR036641">
    <property type="entry name" value="HPT_dom_sf"/>
</dbReference>
<protein>
    <recommendedName>
        <fullName evidence="3">histidine kinase</fullName>
        <ecNumber evidence="3">2.7.13.3</ecNumber>
    </recommendedName>
</protein>
<dbReference type="NCBIfam" id="TIGR00229">
    <property type="entry name" value="sensory_box"/>
    <property type="match status" value="1"/>
</dbReference>
<dbReference type="CDD" id="cd00082">
    <property type="entry name" value="HisKA"/>
    <property type="match status" value="1"/>
</dbReference>
<evidence type="ECO:0000256" key="3">
    <source>
        <dbReference type="ARBA" id="ARBA00012438"/>
    </source>
</evidence>
<dbReference type="SUPFAM" id="SSF55785">
    <property type="entry name" value="PYP-like sensor domain (PAS domain)"/>
    <property type="match status" value="1"/>
</dbReference>
<dbReference type="InterPro" id="IPR011006">
    <property type="entry name" value="CheY-like_superfamily"/>
</dbReference>
<evidence type="ECO:0000313" key="21">
    <source>
        <dbReference type="EMBL" id="CUH75083.1"/>
    </source>
</evidence>
<keyword evidence="22" id="KW-1185">Reference proteome</keyword>
<gene>
    <name evidence="21" type="primary">arcB</name>
    <name evidence="21" type="ORF">TRM7557_00214</name>
</gene>
<evidence type="ECO:0000259" key="19">
    <source>
        <dbReference type="PROSITE" id="PS50112"/>
    </source>
</evidence>
<proteinExistence type="predicted"/>
<evidence type="ECO:0000256" key="11">
    <source>
        <dbReference type="ARBA" id="ARBA00022989"/>
    </source>
</evidence>
<dbReference type="PROSITE" id="PS50109">
    <property type="entry name" value="HIS_KIN"/>
    <property type="match status" value="1"/>
</dbReference>
<dbReference type="SMART" id="SM00448">
    <property type="entry name" value="REC"/>
    <property type="match status" value="1"/>
</dbReference>
<dbReference type="SMART" id="SM00387">
    <property type="entry name" value="HATPase_c"/>
    <property type="match status" value="1"/>
</dbReference>
<evidence type="ECO:0000256" key="14">
    <source>
        <dbReference type="PROSITE-ProRule" id="PRU00110"/>
    </source>
</evidence>
<dbReference type="Pfam" id="PF00989">
    <property type="entry name" value="PAS"/>
    <property type="match status" value="1"/>
</dbReference>
<dbReference type="InterPro" id="IPR001789">
    <property type="entry name" value="Sig_transdc_resp-reg_receiver"/>
</dbReference>
<dbReference type="InterPro" id="IPR005467">
    <property type="entry name" value="His_kinase_dom"/>
</dbReference>
<feature type="domain" description="Histidine kinase" evidence="17">
    <location>
        <begin position="340"/>
        <end position="557"/>
    </location>
</feature>
<dbReference type="InterPro" id="IPR013767">
    <property type="entry name" value="PAS_fold"/>
</dbReference>
<sequence>MICLTAQSIRLGHEVRLSLQDLATAETDNLQWTLSQIEVDHLKYLNSAQTTVSELDLSALRRNFDIYYSRIVTVSESNLYAAIRRGQTIERLSRLNAGLQAQAALIDGPNTELLAQRGRLVELIQADRQDIREMALSGVVLQAEFAGEKRNHLYKLFADLAVVLIALVCALLTTALVLMRLYRRGQQLAARIAQDAARMETMVGASLDAVVMADREGRIIAMSESGETLFGVLRGDALGRSIEALVPDIATLKSDRAGSWLSRLDLEERGEEGRFLLTAQRGDMRFPAELSLSISHSGANPVLVSYIRDISTRLRAEEDLRQARDDALAGERAKARLLTVMSHEMRTPLNGILGSLDMLERQGLPAHQLRYLEAMRVSGDLLLHHVNDVLELSRLEAGAEPEAPQVFDLAELVQGLVDSQQANAAKNKNELSAFCSLGPDLGVRGAHRSLQQVLLNLIGNALKFTENGAVSVDVVRHAGDTVEFSIADTGKGIAAEDLTRIFDEFAMVDPSYRREAEGTGLGLAITRRLVANMGGEIRCDSELGEGSIFSFSIPLPACAISQVTQPQVEVSSTRPQHVLVIEDNEINRFLLEEMLAGLGHEVSSASGGAEGLQMIEDGLYDLIISDISMPEVDGMDVIRRARAEHLADETDIVALTAHAAAEDHARILAAGFAEVLTKPVGRDDLASLIARWCGAAADAPVTTPPDQANLGGTSDIDQFVTAVGVAKARDYLGEFQLEVVQLTHALEDAPNLTEDLRQEAHRLAGSAAVLGLAQLRQCLLDIETAEADFGSEGAQLMAVWQEAEGLIAPFVAA</sequence>
<dbReference type="InterPro" id="IPR008207">
    <property type="entry name" value="Sig_transdc_His_kin_Hpt_dom"/>
</dbReference>
<dbReference type="CDD" id="cd16922">
    <property type="entry name" value="HATPase_EvgS-ArcB-TorS-like"/>
    <property type="match status" value="1"/>
</dbReference>
<feature type="domain" description="Response regulatory" evidence="18">
    <location>
        <begin position="577"/>
        <end position="693"/>
    </location>
</feature>
<evidence type="ECO:0000256" key="12">
    <source>
        <dbReference type="ARBA" id="ARBA00023012"/>
    </source>
</evidence>
<dbReference type="Pfam" id="PF02518">
    <property type="entry name" value="HATPase_c"/>
    <property type="match status" value="1"/>
</dbReference>
<dbReference type="Pfam" id="PF01627">
    <property type="entry name" value="Hpt"/>
    <property type="match status" value="1"/>
</dbReference>
<dbReference type="CDD" id="cd17546">
    <property type="entry name" value="REC_hyHK_CKI1_RcsC-like"/>
    <property type="match status" value="1"/>
</dbReference>
<organism evidence="21 22">
    <name type="scientific">Tritonibacter multivorans</name>
    <dbReference type="NCBI Taxonomy" id="928856"/>
    <lineage>
        <taxon>Bacteria</taxon>
        <taxon>Pseudomonadati</taxon>
        <taxon>Pseudomonadota</taxon>
        <taxon>Alphaproteobacteria</taxon>
        <taxon>Rhodobacterales</taxon>
        <taxon>Paracoccaceae</taxon>
        <taxon>Tritonibacter</taxon>
    </lineage>
</organism>
<evidence type="ECO:0000256" key="7">
    <source>
        <dbReference type="ARBA" id="ARBA00022679"/>
    </source>
</evidence>
<evidence type="ECO:0000256" key="13">
    <source>
        <dbReference type="ARBA" id="ARBA00023136"/>
    </source>
</evidence>
<dbReference type="SUPFAM" id="SSF52172">
    <property type="entry name" value="CheY-like"/>
    <property type="match status" value="1"/>
</dbReference>
<dbReference type="PROSITE" id="PS50894">
    <property type="entry name" value="HPT"/>
    <property type="match status" value="1"/>
</dbReference>
<dbReference type="PANTHER" id="PTHR43047:SF64">
    <property type="entry name" value="HISTIDINE KINASE CONTAINING CHEY-HOMOLOGOUS RECEIVER DOMAIN AND PAS DOMAIN-RELATED"/>
    <property type="match status" value="1"/>
</dbReference>
<keyword evidence="7 21" id="KW-0808">Transferase</keyword>
<dbReference type="Pfam" id="PF00512">
    <property type="entry name" value="HisKA"/>
    <property type="match status" value="1"/>
</dbReference>
<evidence type="ECO:0000256" key="1">
    <source>
        <dbReference type="ARBA" id="ARBA00000085"/>
    </source>
</evidence>
<accession>A0A0P1G052</accession>
<dbReference type="PRINTS" id="PR00344">
    <property type="entry name" value="BCTRLSENSOR"/>
</dbReference>
<evidence type="ECO:0000259" key="17">
    <source>
        <dbReference type="PROSITE" id="PS50109"/>
    </source>
</evidence>
<dbReference type="Gene3D" id="3.30.450.20">
    <property type="entry name" value="PAS domain"/>
    <property type="match status" value="1"/>
</dbReference>
<evidence type="ECO:0000256" key="15">
    <source>
        <dbReference type="PROSITE-ProRule" id="PRU00169"/>
    </source>
</evidence>
<feature type="domain" description="HPt" evidence="20">
    <location>
        <begin position="720"/>
        <end position="813"/>
    </location>
</feature>
<dbReference type="OrthoDB" id="9801651at2"/>
<keyword evidence="6 15" id="KW-0597">Phosphoprotein</keyword>
<evidence type="ECO:0000256" key="4">
    <source>
        <dbReference type="ARBA" id="ARBA00022475"/>
    </source>
</evidence>
<evidence type="ECO:0000256" key="6">
    <source>
        <dbReference type="ARBA" id="ARBA00022553"/>
    </source>
</evidence>
<dbReference type="Gene3D" id="3.30.565.10">
    <property type="entry name" value="Histidine kinase-like ATPase, C-terminal domain"/>
    <property type="match status" value="1"/>
</dbReference>
<evidence type="ECO:0000256" key="10">
    <source>
        <dbReference type="ARBA" id="ARBA00022840"/>
    </source>
</evidence>
<dbReference type="PANTHER" id="PTHR43047">
    <property type="entry name" value="TWO-COMPONENT HISTIDINE PROTEIN KINASE"/>
    <property type="match status" value="1"/>
</dbReference>
<dbReference type="SUPFAM" id="SSF55874">
    <property type="entry name" value="ATPase domain of HSP90 chaperone/DNA topoisomerase II/histidine kinase"/>
    <property type="match status" value="1"/>
</dbReference>
<evidence type="ECO:0000256" key="9">
    <source>
        <dbReference type="ARBA" id="ARBA00022777"/>
    </source>
</evidence>
<comment type="catalytic activity">
    <reaction evidence="1">
        <text>ATP + protein L-histidine = ADP + protein N-phospho-L-histidine.</text>
        <dbReference type="EC" id="2.7.13.3"/>
    </reaction>
</comment>
<dbReference type="InterPro" id="IPR003594">
    <property type="entry name" value="HATPase_dom"/>
</dbReference>
<keyword evidence="9" id="KW-0418">Kinase</keyword>
<dbReference type="InterPro" id="IPR036890">
    <property type="entry name" value="HATPase_C_sf"/>
</dbReference>
<dbReference type="EC" id="2.7.13.3" evidence="3"/>
<keyword evidence="11 16" id="KW-1133">Transmembrane helix</keyword>
<keyword evidence="13 16" id="KW-0472">Membrane</keyword>
<dbReference type="PROSITE" id="PS50112">
    <property type="entry name" value="PAS"/>
    <property type="match status" value="1"/>
</dbReference>
<keyword evidence="10" id="KW-0547">Nucleotide-binding</keyword>
<keyword evidence="10" id="KW-0067">ATP-binding</keyword>